<name>A0A0K8NZE1_PISS1</name>
<dbReference type="STRING" id="1547922.ISF6_1545"/>
<accession>A0A0K8NZE1</accession>
<evidence type="ECO:0000313" key="3">
    <source>
        <dbReference type="Proteomes" id="UP000037660"/>
    </source>
</evidence>
<dbReference type="Proteomes" id="UP000037660">
    <property type="component" value="Unassembled WGS sequence"/>
</dbReference>
<evidence type="ECO:0000313" key="2">
    <source>
        <dbReference type="EMBL" id="GAP35772.1"/>
    </source>
</evidence>
<reference evidence="2 3" key="2">
    <citation type="journal article" date="2016" name="Science">
        <title>A bacterium that degrades and assimilates poly(ethylene terephthalate).</title>
        <authorList>
            <person name="Yoshida S."/>
            <person name="Hiraga K."/>
            <person name="Takehana T."/>
            <person name="Taniguchi I."/>
            <person name="Yamaji H."/>
            <person name="Maeda Y."/>
            <person name="Toyohara K."/>
            <person name="Miyamoto K."/>
            <person name="Kimura Y."/>
            <person name="Oda K."/>
        </authorList>
    </citation>
    <scope>NUCLEOTIDE SEQUENCE [LARGE SCALE GENOMIC DNA]</scope>
    <source>
        <strain evidence="3">NBRC 110686 / TISTR 2288 / 201-F6</strain>
    </source>
</reference>
<feature type="compositionally biased region" description="Low complexity" evidence="1">
    <location>
        <begin position="56"/>
        <end position="68"/>
    </location>
</feature>
<organism evidence="2 3">
    <name type="scientific">Piscinibacter sakaiensis</name>
    <name type="common">Ideonella sakaiensis</name>
    <dbReference type="NCBI Taxonomy" id="1547922"/>
    <lineage>
        <taxon>Bacteria</taxon>
        <taxon>Pseudomonadati</taxon>
        <taxon>Pseudomonadota</taxon>
        <taxon>Betaproteobacteria</taxon>
        <taxon>Burkholderiales</taxon>
        <taxon>Sphaerotilaceae</taxon>
        <taxon>Piscinibacter</taxon>
    </lineage>
</organism>
<evidence type="ECO:0000256" key="1">
    <source>
        <dbReference type="SAM" id="MobiDB-lite"/>
    </source>
</evidence>
<gene>
    <name evidence="2" type="ORF">ISF6_1545</name>
</gene>
<feature type="compositionally biased region" description="Basic and acidic residues" evidence="1">
    <location>
        <begin position="1"/>
        <end position="12"/>
    </location>
</feature>
<sequence>MGTVGRHVEHGRLRAGRTSGSGRRPQGKPPSRRSLIIRPATHPTLSPSRRRPPGLSPGAEAGSAAASPRLGNAPPWQGAPLAYARPMGLQDRPSMRLPSPDGQVGPR</sequence>
<comment type="caution">
    <text evidence="2">The sequence shown here is derived from an EMBL/GenBank/DDBJ whole genome shotgun (WGS) entry which is preliminary data.</text>
</comment>
<feature type="region of interest" description="Disordered" evidence="1">
    <location>
        <begin position="1"/>
        <end position="107"/>
    </location>
</feature>
<proteinExistence type="predicted"/>
<reference evidence="3" key="1">
    <citation type="submission" date="2015-07" db="EMBL/GenBank/DDBJ databases">
        <title>Discovery of a poly(ethylene terephthalate assimilation.</title>
        <authorList>
            <person name="Yoshida S."/>
            <person name="Hiraga K."/>
            <person name="Takehana T."/>
            <person name="Taniguchi I."/>
            <person name="Yamaji H."/>
            <person name="Maeda Y."/>
            <person name="Toyohara K."/>
            <person name="Miyamoto K."/>
            <person name="Kimura Y."/>
            <person name="Oda K."/>
        </authorList>
    </citation>
    <scope>NUCLEOTIDE SEQUENCE [LARGE SCALE GENOMIC DNA]</scope>
    <source>
        <strain evidence="3">NBRC 110686 / TISTR 2288 / 201-F6</strain>
    </source>
</reference>
<dbReference type="EMBL" id="BBYR01000028">
    <property type="protein sequence ID" value="GAP35772.1"/>
    <property type="molecule type" value="Genomic_DNA"/>
</dbReference>
<keyword evidence="3" id="KW-1185">Reference proteome</keyword>
<protein>
    <submittedName>
        <fullName evidence="2">Uncharacterized protein</fullName>
    </submittedName>
</protein>
<dbReference type="AlphaFoldDB" id="A0A0K8NZE1"/>